<reference evidence="1" key="1">
    <citation type="submission" date="2020-01" db="EMBL/GenBank/DDBJ databases">
        <title>Insect and environment-associated Actinomycetes.</title>
        <authorList>
            <person name="Currrie C."/>
            <person name="Chevrette M."/>
            <person name="Carlson C."/>
            <person name="Stubbendieck R."/>
            <person name="Wendt-Pienkowski E."/>
        </authorList>
    </citation>
    <scope>NUCLEOTIDE SEQUENCE</scope>
    <source>
        <strain evidence="1">SID7499</strain>
    </source>
</reference>
<dbReference type="AlphaFoldDB" id="A0A6G3X2Q6"/>
<name>A0A6G3X2Q6_9ACTN</name>
<organism evidence="1">
    <name type="scientific">Streptomyces sp. SID7499</name>
    <dbReference type="NCBI Taxonomy" id="2706086"/>
    <lineage>
        <taxon>Bacteria</taxon>
        <taxon>Bacillati</taxon>
        <taxon>Actinomycetota</taxon>
        <taxon>Actinomycetes</taxon>
        <taxon>Kitasatosporales</taxon>
        <taxon>Streptomycetaceae</taxon>
        <taxon>Streptomyces</taxon>
    </lineage>
</organism>
<dbReference type="EMBL" id="JAAGMN010003906">
    <property type="protein sequence ID" value="NEE12021.1"/>
    <property type="molecule type" value="Genomic_DNA"/>
</dbReference>
<sequence length="147" mass="16218">MKVRTDIAELLRAGVPQAHICRQLRCAPITVQRTREVLGLPSPTTCRVLPATVEDAFRQYLRLTDDGHAEWTGPFNSGSPRVTHEGTAHSAYRVAFRIATGRDPEGKALPSCGRDHCVKPGHHADRVDRQREKRVDVLYAGIFGPGA</sequence>
<evidence type="ECO:0000313" key="1">
    <source>
        <dbReference type="EMBL" id="NEE12021.1"/>
    </source>
</evidence>
<protein>
    <submittedName>
        <fullName evidence="1">Uncharacterized protein</fullName>
    </submittedName>
</protein>
<proteinExistence type="predicted"/>
<comment type="caution">
    <text evidence="1">The sequence shown here is derived from an EMBL/GenBank/DDBJ whole genome shotgun (WGS) entry which is preliminary data.</text>
</comment>
<accession>A0A6G3X2Q6</accession>
<gene>
    <name evidence="1" type="ORF">G3M58_36890</name>
</gene>